<feature type="compositionally biased region" description="Basic and acidic residues" evidence="1">
    <location>
        <begin position="58"/>
        <end position="68"/>
    </location>
</feature>
<dbReference type="Proteomes" id="UP001328107">
    <property type="component" value="Unassembled WGS sequence"/>
</dbReference>
<evidence type="ECO:0000313" key="2">
    <source>
        <dbReference type="EMBL" id="GMR53407.1"/>
    </source>
</evidence>
<feature type="compositionally biased region" description="Basic and acidic residues" evidence="1">
    <location>
        <begin position="84"/>
        <end position="95"/>
    </location>
</feature>
<evidence type="ECO:0000256" key="1">
    <source>
        <dbReference type="SAM" id="MobiDB-lite"/>
    </source>
</evidence>
<accession>A0AAN5D0I7</accession>
<feature type="region of interest" description="Disordered" evidence="1">
    <location>
        <begin position="1"/>
        <end position="135"/>
    </location>
</feature>
<comment type="caution">
    <text evidence="2">The sequence shown here is derived from an EMBL/GenBank/DDBJ whole genome shotgun (WGS) entry which is preliminary data.</text>
</comment>
<reference evidence="3" key="1">
    <citation type="submission" date="2022-10" db="EMBL/GenBank/DDBJ databases">
        <title>Genome assembly of Pristionchus species.</title>
        <authorList>
            <person name="Yoshida K."/>
            <person name="Sommer R.J."/>
        </authorList>
    </citation>
    <scope>NUCLEOTIDE SEQUENCE [LARGE SCALE GENOMIC DNA]</scope>
    <source>
        <strain evidence="3">RS5460</strain>
    </source>
</reference>
<keyword evidence="3" id="KW-1185">Reference proteome</keyword>
<feature type="non-terminal residue" evidence="2">
    <location>
        <position position="1"/>
    </location>
</feature>
<proteinExistence type="predicted"/>
<feature type="compositionally biased region" description="Low complexity" evidence="1">
    <location>
        <begin position="1"/>
        <end position="15"/>
    </location>
</feature>
<organism evidence="2 3">
    <name type="scientific">Pristionchus mayeri</name>
    <dbReference type="NCBI Taxonomy" id="1317129"/>
    <lineage>
        <taxon>Eukaryota</taxon>
        <taxon>Metazoa</taxon>
        <taxon>Ecdysozoa</taxon>
        <taxon>Nematoda</taxon>
        <taxon>Chromadorea</taxon>
        <taxon>Rhabditida</taxon>
        <taxon>Rhabditina</taxon>
        <taxon>Diplogasteromorpha</taxon>
        <taxon>Diplogasteroidea</taxon>
        <taxon>Neodiplogasteridae</taxon>
        <taxon>Pristionchus</taxon>
    </lineage>
</organism>
<dbReference type="AlphaFoldDB" id="A0AAN5D0I7"/>
<evidence type="ECO:0000313" key="3">
    <source>
        <dbReference type="Proteomes" id="UP001328107"/>
    </source>
</evidence>
<protein>
    <submittedName>
        <fullName evidence="2">Uncharacterized protein</fullName>
    </submittedName>
</protein>
<sequence>LHLPHQQAPHAPPGHSMDHYSRSLPPSYNHPSRGGRAGGAIENGRINGHPEMSNGSGSREDREDKGESVTDPSILSLLNKVKAQKRDEQRAKEQQRTNTGAGRGGRGGGPGSRKKRTVKEIAKERSPKQEEDSFLMGMDGLRGASTMTAGQAVKARMGQGGGGIPSGAASFYHHPISAQSHPMRPQPPPVQ</sequence>
<name>A0AAN5D0I7_9BILA</name>
<gene>
    <name evidence="2" type="ORF">PMAYCL1PPCAC_23602</name>
</gene>
<feature type="compositionally biased region" description="Gly residues" evidence="1">
    <location>
        <begin position="101"/>
        <end position="111"/>
    </location>
</feature>
<feature type="non-terminal residue" evidence="2">
    <location>
        <position position="191"/>
    </location>
</feature>
<feature type="compositionally biased region" description="Basic and acidic residues" evidence="1">
    <location>
        <begin position="118"/>
        <end position="131"/>
    </location>
</feature>
<dbReference type="EMBL" id="BTRK01000005">
    <property type="protein sequence ID" value="GMR53407.1"/>
    <property type="molecule type" value="Genomic_DNA"/>
</dbReference>